<dbReference type="EMBL" id="CP001742">
    <property type="protein sequence ID" value="ADL18689.1"/>
    <property type="molecule type" value="Genomic_DNA"/>
</dbReference>
<dbReference type="HOGENOM" id="CLU_162442_0_0_2"/>
<name>D9Q051_ACIS3</name>
<dbReference type="Proteomes" id="UP000000346">
    <property type="component" value="Chromosome"/>
</dbReference>
<dbReference type="KEGG" id="asc:ASAC_0282"/>
<sequence length="101" mass="11934">MSLTPDEREPDKEDGKRRWVIKMIKSAKSQHKLCPYYDKKTQICFLMVTMNNQQGKCDREGRFDGCPMFTNFLERVYDDYTAKKKVLPNSFQDIVWGITSI</sequence>
<accession>D9Q051</accession>
<dbReference type="GeneID" id="9498505"/>
<reference evidence="1 2" key="1">
    <citation type="journal article" date="2010" name="Appl. Environ. Microbiol.">
        <title>The genome sequence of the crenarchaeon Acidilobus saccharovorans supports a new order, Acidilobales, and suggests an important ecological role in terrestrial acidic hot springs.</title>
        <authorList>
            <person name="Mardanov A.V."/>
            <person name="Svetlitchnyi V.A."/>
            <person name="Beletsky A.V."/>
            <person name="Prokofeva M.I."/>
            <person name="Bonch-Osmolovskaya E.A."/>
            <person name="Ravin N.V."/>
            <person name="Skryabin K.G."/>
        </authorList>
    </citation>
    <scope>NUCLEOTIDE SEQUENCE [LARGE SCALE GENOMIC DNA]</scope>
    <source>
        <strain evidence="2">DSM 16705 / JCM 18335 / VKM B-2471 / 345-15</strain>
    </source>
</reference>
<organism evidence="1 2">
    <name type="scientific">Acidilobus saccharovorans (strain DSM 16705 / JCM 18335 / VKM B-2471 / 345-15)</name>
    <dbReference type="NCBI Taxonomy" id="666510"/>
    <lineage>
        <taxon>Archaea</taxon>
        <taxon>Thermoproteota</taxon>
        <taxon>Thermoprotei</taxon>
        <taxon>Acidilobales</taxon>
        <taxon>Acidilobaceae</taxon>
        <taxon>Acidilobus</taxon>
    </lineage>
</organism>
<evidence type="ECO:0000313" key="2">
    <source>
        <dbReference type="Proteomes" id="UP000000346"/>
    </source>
</evidence>
<dbReference type="eggNOG" id="arCOG04266">
    <property type="taxonomic scope" value="Archaea"/>
</dbReference>
<dbReference type="RefSeq" id="WP_013266201.1">
    <property type="nucleotide sequence ID" value="NC_014374.1"/>
</dbReference>
<gene>
    <name evidence="1" type="ordered locus">ASAC_0282</name>
</gene>
<keyword evidence="2" id="KW-1185">Reference proteome</keyword>
<proteinExistence type="predicted"/>
<evidence type="ECO:0000313" key="1">
    <source>
        <dbReference type="EMBL" id="ADL18689.1"/>
    </source>
</evidence>
<protein>
    <submittedName>
        <fullName evidence="1">Uncharacterized protein</fullName>
    </submittedName>
</protein>
<dbReference type="InParanoid" id="D9Q051"/>
<dbReference type="AlphaFoldDB" id="D9Q051"/>